<evidence type="ECO:0000313" key="2">
    <source>
        <dbReference type="EMBL" id="KAK9837029.1"/>
    </source>
</evidence>
<feature type="region of interest" description="Disordered" evidence="1">
    <location>
        <begin position="1"/>
        <end position="149"/>
    </location>
</feature>
<proteinExistence type="predicted"/>
<protein>
    <recommendedName>
        <fullName evidence="4">J domain-containing protein</fullName>
    </recommendedName>
</protein>
<accession>A0AAW1RT08</accession>
<dbReference type="InterPro" id="IPR001623">
    <property type="entry name" value="DnaJ_domain"/>
</dbReference>
<feature type="compositionally biased region" description="Low complexity" evidence="1">
    <location>
        <begin position="9"/>
        <end position="52"/>
    </location>
</feature>
<reference evidence="2 3" key="1">
    <citation type="journal article" date="2024" name="Nat. Commun.">
        <title>Phylogenomics reveals the evolutionary origins of lichenization in chlorophyte algae.</title>
        <authorList>
            <person name="Puginier C."/>
            <person name="Libourel C."/>
            <person name="Otte J."/>
            <person name="Skaloud P."/>
            <person name="Haon M."/>
            <person name="Grisel S."/>
            <person name="Petersen M."/>
            <person name="Berrin J.G."/>
            <person name="Delaux P.M."/>
            <person name="Dal Grande F."/>
            <person name="Keller J."/>
        </authorList>
    </citation>
    <scope>NUCLEOTIDE SEQUENCE [LARGE SCALE GENOMIC DNA]</scope>
    <source>
        <strain evidence="2 3">SAG 245.80</strain>
    </source>
</reference>
<evidence type="ECO:0000313" key="3">
    <source>
        <dbReference type="Proteomes" id="UP001445335"/>
    </source>
</evidence>
<organism evidence="2 3">
    <name type="scientific">Elliptochloris bilobata</name>
    <dbReference type="NCBI Taxonomy" id="381761"/>
    <lineage>
        <taxon>Eukaryota</taxon>
        <taxon>Viridiplantae</taxon>
        <taxon>Chlorophyta</taxon>
        <taxon>core chlorophytes</taxon>
        <taxon>Trebouxiophyceae</taxon>
        <taxon>Trebouxiophyceae incertae sedis</taxon>
        <taxon>Elliptochloris clade</taxon>
        <taxon>Elliptochloris</taxon>
    </lineage>
</organism>
<dbReference type="CDD" id="cd06257">
    <property type="entry name" value="DnaJ"/>
    <property type="match status" value="1"/>
</dbReference>
<dbReference type="EMBL" id="JALJOU010000024">
    <property type="protein sequence ID" value="KAK9837029.1"/>
    <property type="molecule type" value="Genomic_DNA"/>
</dbReference>
<keyword evidence="3" id="KW-1185">Reference proteome</keyword>
<dbReference type="Proteomes" id="UP001445335">
    <property type="component" value="Unassembled WGS sequence"/>
</dbReference>
<sequence length="285" mass="29880">MQGRRRRAAAQQFAAQQQQARNRAAWEQLQRQGEAARAAEAAAAAATAAAAQHAREEQQRRCGAAPGQGANPGSDPRQNPSTTQQAAWEDARRRHAAAEAARAAATAARGPPRPAAEGRGGGSGSGRRRFREGAPFQPPRPAAPAVSARQARNQLLARLKAAPPDFSSAANGDLIVFAREAGEGHAAALCCEKSELLALAAKCVGAWEVQRILRCGSELQPPARHSFILRGEGAEHARGAYKRLALLVHPDKHEAATAKQAATDAFQLLSEAFKVMLAGGGAAGR</sequence>
<feature type="compositionally biased region" description="Polar residues" evidence="1">
    <location>
        <begin position="76"/>
        <end position="85"/>
    </location>
</feature>
<name>A0AAW1RT08_9CHLO</name>
<dbReference type="AlphaFoldDB" id="A0AAW1RT08"/>
<gene>
    <name evidence="2" type="ORF">WJX81_008128</name>
</gene>
<dbReference type="InterPro" id="IPR036869">
    <property type="entry name" value="J_dom_sf"/>
</dbReference>
<feature type="compositionally biased region" description="Low complexity" evidence="1">
    <location>
        <begin position="98"/>
        <end position="110"/>
    </location>
</feature>
<dbReference type="Gene3D" id="1.10.287.110">
    <property type="entry name" value="DnaJ domain"/>
    <property type="match status" value="1"/>
</dbReference>
<dbReference type="SUPFAM" id="SSF46565">
    <property type="entry name" value="Chaperone J-domain"/>
    <property type="match status" value="1"/>
</dbReference>
<evidence type="ECO:0008006" key="4">
    <source>
        <dbReference type="Google" id="ProtNLM"/>
    </source>
</evidence>
<comment type="caution">
    <text evidence="2">The sequence shown here is derived from an EMBL/GenBank/DDBJ whole genome shotgun (WGS) entry which is preliminary data.</text>
</comment>
<evidence type="ECO:0000256" key="1">
    <source>
        <dbReference type="SAM" id="MobiDB-lite"/>
    </source>
</evidence>